<dbReference type="Pfam" id="PF01575">
    <property type="entry name" value="MaoC_dehydratas"/>
    <property type="match status" value="1"/>
</dbReference>
<feature type="domain" description="MaoC-like" evidence="2">
    <location>
        <begin position="24"/>
        <end position="112"/>
    </location>
</feature>
<dbReference type="SUPFAM" id="SSF54637">
    <property type="entry name" value="Thioesterase/thiol ester dehydrase-isomerase"/>
    <property type="match status" value="1"/>
</dbReference>
<evidence type="ECO:0000313" key="3">
    <source>
        <dbReference type="EMBL" id="GAA4491296.1"/>
    </source>
</evidence>
<protein>
    <submittedName>
        <fullName evidence="3">MaoC family dehydratase</fullName>
    </submittedName>
</protein>
<dbReference type="EMBL" id="BAABFB010000088">
    <property type="protein sequence ID" value="GAA4491296.1"/>
    <property type="molecule type" value="Genomic_DNA"/>
</dbReference>
<evidence type="ECO:0000256" key="1">
    <source>
        <dbReference type="ARBA" id="ARBA00005254"/>
    </source>
</evidence>
<proteinExistence type="inferred from homology"/>
<gene>
    <name evidence="3" type="ORF">GCM10023094_55600</name>
</gene>
<dbReference type="Gene3D" id="3.10.129.10">
    <property type="entry name" value="Hotdog Thioesterase"/>
    <property type="match status" value="1"/>
</dbReference>
<comment type="caution">
    <text evidence="3">The sequence shown here is derived from an EMBL/GenBank/DDBJ whole genome shotgun (WGS) entry which is preliminary data.</text>
</comment>
<comment type="similarity">
    <text evidence="1">Belongs to the enoyl-CoA hydratase/isomerase family.</text>
</comment>
<sequence length="161" mass="17822">MTIPAVKRYPPDFPVGTVIQLGHWKVTTEEIIQFATMWDPQYFHTDADLAKQSFFGGLVSSGLHTQAILHRLQIENFYVGSSIIAGRGIKSMRMFLPVRPNTILRGELEVLDLVTRPDGTSLVTTCGRLFTSDETLALEQVGEAVFSSHPITGATQQELCT</sequence>
<dbReference type="RefSeq" id="WP_345353445.1">
    <property type="nucleotide sequence ID" value="NZ_BAABFB010000088.1"/>
</dbReference>
<dbReference type="InterPro" id="IPR029069">
    <property type="entry name" value="HotDog_dom_sf"/>
</dbReference>
<evidence type="ECO:0000313" key="4">
    <source>
        <dbReference type="Proteomes" id="UP001501183"/>
    </source>
</evidence>
<dbReference type="Proteomes" id="UP001501183">
    <property type="component" value="Unassembled WGS sequence"/>
</dbReference>
<organism evidence="3 4">
    <name type="scientific">Rhodococcus olei</name>
    <dbReference type="NCBI Taxonomy" id="2161675"/>
    <lineage>
        <taxon>Bacteria</taxon>
        <taxon>Bacillati</taxon>
        <taxon>Actinomycetota</taxon>
        <taxon>Actinomycetes</taxon>
        <taxon>Mycobacteriales</taxon>
        <taxon>Nocardiaceae</taxon>
        <taxon>Rhodococcus</taxon>
    </lineage>
</organism>
<reference evidence="4" key="1">
    <citation type="journal article" date="2019" name="Int. J. Syst. Evol. Microbiol.">
        <title>The Global Catalogue of Microorganisms (GCM) 10K type strain sequencing project: providing services to taxonomists for standard genome sequencing and annotation.</title>
        <authorList>
            <consortium name="The Broad Institute Genomics Platform"/>
            <consortium name="The Broad Institute Genome Sequencing Center for Infectious Disease"/>
            <person name="Wu L."/>
            <person name="Ma J."/>
        </authorList>
    </citation>
    <scope>NUCLEOTIDE SEQUENCE [LARGE SCALE GENOMIC DNA]</scope>
    <source>
        <strain evidence="4">JCM 32206</strain>
    </source>
</reference>
<accession>A0ABP8PQ62</accession>
<keyword evidence="4" id="KW-1185">Reference proteome</keyword>
<name>A0ABP8PQ62_9NOCA</name>
<dbReference type="InterPro" id="IPR002539">
    <property type="entry name" value="MaoC-like_dom"/>
</dbReference>
<evidence type="ECO:0000259" key="2">
    <source>
        <dbReference type="Pfam" id="PF01575"/>
    </source>
</evidence>